<protein>
    <submittedName>
        <fullName evidence="2">Uncharacterized protein</fullName>
    </submittedName>
</protein>
<sequence length="219" mass="24154">MDRPVQFSTWPKNPRISDMRESPMEEPHEWLFTFPLKPDQAQPIENAPSNSSLAGHSLFAGGINRGPRTMMKLPDDGRKNTRGEILHSGKLPLLDHKVTLEFEFAPVMESSHSPSVFPLSRVLLPSSKTKRDANLSVLSPGLASVEQIAPNDAANSRTAGRRRSQKPQDRPKYIACCKADSVALIWAERRKRNGEKSPRWDKASGEVHGKIASAAAGAD</sequence>
<proteinExistence type="predicted"/>
<name>A0A154PAH2_DUFNO</name>
<evidence type="ECO:0000313" key="2">
    <source>
        <dbReference type="EMBL" id="KZC08190.1"/>
    </source>
</evidence>
<feature type="compositionally biased region" description="Basic and acidic residues" evidence="1">
    <location>
        <begin position="194"/>
        <end position="209"/>
    </location>
</feature>
<organism evidence="2 3">
    <name type="scientific">Dufourea novaeangliae</name>
    <name type="common">Sweat bee</name>
    <dbReference type="NCBI Taxonomy" id="178035"/>
    <lineage>
        <taxon>Eukaryota</taxon>
        <taxon>Metazoa</taxon>
        <taxon>Ecdysozoa</taxon>
        <taxon>Arthropoda</taxon>
        <taxon>Hexapoda</taxon>
        <taxon>Insecta</taxon>
        <taxon>Pterygota</taxon>
        <taxon>Neoptera</taxon>
        <taxon>Endopterygota</taxon>
        <taxon>Hymenoptera</taxon>
        <taxon>Apocrita</taxon>
        <taxon>Aculeata</taxon>
        <taxon>Apoidea</taxon>
        <taxon>Anthophila</taxon>
        <taxon>Halictidae</taxon>
        <taxon>Rophitinae</taxon>
        <taxon>Dufourea</taxon>
    </lineage>
</organism>
<accession>A0A154PAH2</accession>
<dbReference type="Proteomes" id="UP000076502">
    <property type="component" value="Unassembled WGS sequence"/>
</dbReference>
<dbReference type="AlphaFoldDB" id="A0A154PAH2"/>
<keyword evidence="3" id="KW-1185">Reference proteome</keyword>
<evidence type="ECO:0000313" key="3">
    <source>
        <dbReference type="Proteomes" id="UP000076502"/>
    </source>
</evidence>
<feature type="region of interest" description="Disordered" evidence="1">
    <location>
        <begin position="1"/>
        <end position="24"/>
    </location>
</feature>
<reference evidence="2 3" key="1">
    <citation type="submission" date="2015-07" db="EMBL/GenBank/DDBJ databases">
        <title>The genome of Dufourea novaeangliae.</title>
        <authorList>
            <person name="Pan H."/>
            <person name="Kapheim K."/>
        </authorList>
    </citation>
    <scope>NUCLEOTIDE SEQUENCE [LARGE SCALE GENOMIC DNA]</scope>
    <source>
        <strain evidence="2">0120121106</strain>
        <tissue evidence="2">Whole body</tissue>
    </source>
</reference>
<dbReference type="EMBL" id="KQ434844">
    <property type="protein sequence ID" value="KZC08190.1"/>
    <property type="molecule type" value="Genomic_DNA"/>
</dbReference>
<feature type="region of interest" description="Disordered" evidence="1">
    <location>
        <begin position="190"/>
        <end position="219"/>
    </location>
</feature>
<feature type="compositionally biased region" description="Basic and acidic residues" evidence="1">
    <location>
        <begin position="15"/>
        <end position="24"/>
    </location>
</feature>
<gene>
    <name evidence="2" type="ORF">WN55_10061</name>
</gene>
<feature type="region of interest" description="Disordered" evidence="1">
    <location>
        <begin position="148"/>
        <end position="172"/>
    </location>
</feature>
<evidence type="ECO:0000256" key="1">
    <source>
        <dbReference type="SAM" id="MobiDB-lite"/>
    </source>
</evidence>
<feature type="compositionally biased region" description="Polar residues" evidence="1">
    <location>
        <begin position="1"/>
        <end position="11"/>
    </location>
</feature>